<evidence type="ECO:0000259" key="6">
    <source>
        <dbReference type="PROSITE" id="PS51900"/>
    </source>
</evidence>
<dbReference type="InterPro" id="IPR010998">
    <property type="entry name" value="Integrase_recombinase_N"/>
</dbReference>
<dbReference type="PROSITE" id="PS51900">
    <property type="entry name" value="CB"/>
    <property type="match status" value="1"/>
</dbReference>
<evidence type="ECO:0000256" key="1">
    <source>
        <dbReference type="ARBA" id="ARBA00008857"/>
    </source>
</evidence>
<dbReference type="Gene3D" id="1.10.443.10">
    <property type="entry name" value="Intergrase catalytic core"/>
    <property type="match status" value="1"/>
</dbReference>
<dbReference type="GO" id="GO:0003677">
    <property type="term" value="F:DNA binding"/>
    <property type="evidence" value="ECO:0007669"/>
    <property type="project" value="UniProtKB-UniRule"/>
</dbReference>
<evidence type="ECO:0000259" key="5">
    <source>
        <dbReference type="PROSITE" id="PS51898"/>
    </source>
</evidence>
<dbReference type="CDD" id="cd01189">
    <property type="entry name" value="INT_ICEBs1_C_like"/>
    <property type="match status" value="1"/>
</dbReference>
<organism evidence="7">
    <name type="scientific">uncultured Solirubrobacteraceae bacterium</name>
    <dbReference type="NCBI Taxonomy" id="1162706"/>
    <lineage>
        <taxon>Bacteria</taxon>
        <taxon>Bacillati</taxon>
        <taxon>Actinomycetota</taxon>
        <taxon>Thermoleophilia</taxon>
        <taxon>Solirubrobacterales</taxon>
        <taxon>Solirubrobacteraceae</taxon>
        <taxon>environmental samples</taxon>
    </lineage>
</organism>
<evidence type="ECO:0008006" key="8">
    <source>
        <dbReference type="Google" id="ProtNLM"/>
    </source>
</evidence>
<evidence type="ECO:0000256" key="2">
    <source>
        <dbReference type="ARBA" id="ARBA00023125"/>
    </source>
</evidence>
<dbReference type="Pfam" id="PF00589">
    <property type="entry name" value="Phage_integrase"/>
    <property type="match status" value="1"/>
</dbReference>
<dbReference type="GO" id="GO:0006310">
    <property type="term" value="P:DNA recombination"/>
    <property type="evidence" value="ECO:0007669"/>
    <property type="project" value="UniProtKB-KW"/>
</dbReference>
<feature type="domain" description="Tyr recombinase" evidence="5">
    <location>
        <begin position="157"/>
        <end position="362"/>
    </location>
</feature>
<keyword evidence="3" id="KW-0233">DNA recombination</keyword>
<dbReference type="Gene3D" id="1.10.150.130">
    <property type="match status" value="1"/>
</dbReference>
<dbReference type="InterPro" id="IPR013762">
    <property type="entry name" value="Integrase-like_cat_sf"/>
</dbReference>
<gene>
    <name evidence="7" type="ORF">AVDCRST_MAG67-1240</name>
</gene>
<evidence type="ECO:0000313" key="7">
    <source>
        <dbReference type="EMBL" id="CAA9489223.1"/>
    </source>
</evidence>
<accession>A0A6J4S4G6</accession>
<dbReference type="InterPro" id="IPR002104">
    <property type="entry name" value="Integrase_catalytic"/>
</dbReference>
<sequence length="401" mass="44904">MGELVRAAEAEAAERRTRAERAVDQMERAARPTFRDLALAWLNHLAAVADVKPSTLRNYRAMLTEPGTPRLRGSGQGLARIMGGLGDTLIVEVTTPQVAELLDRVAADGVTRRTVNRHREVIVAIFNFGLRPDQRDRWGLTENPAAATPKRREDGAGRIEVFTVEQVEALARAAETGRWRVARPYETAKIAEALRDEDRQLGELVRVAAYTGLRRGELIALRWRDVRWSERVLIVERALSGTVERTTKGRRIRYVPLADQALAALDRLAQRRNFTSGADYVFCNAAGDRLDPSALRRRYVAARDSAELPPLRFHDLRHTASTLLTRVLDPVTVKDVLGHADLKTTERYLHAVRASRLADAATRAFTPQRATERADADNAELLAVIEQLSPEERRRVLASIR</sequence>
<reference evidence="7" key="1">
    <citation type="submission" date="2020-02" db="EMBL/GenBank/DDBJ databases">
        <authorList>
            <person name="Meier V. D."/>
        </authorList>
    </citation>
    <scope>NUCLEOTIDE SEQUENCE</scope>
    <source>
        <strain evidence="7">AVDCRST_MAG67</strain>
    </source>
</reference>
<name>A0A6J4S4G6_9ACTN</name>
<comment type="similarity">
    <text evidence="1">Belongs to the 'phage' integrase family.</text>
</comment>
<dbReference type="InterPro" id="IPR044068">
    <property type="entry name" value="CB"/>
</dbReference>
<proteinExistence type="inferred from homology"/>
<feature type="domain" description="Core-binding (CB)" evidence="6">
    <location>
        <begin position="32"/>
        <end position="130"/>
    </location>
</feature>
<dbReference type="PANTHER" id="PTHR30349:SF64">
    <property type="entry name" value="PROPHAGE INTEGRASE INTD-RELATED"/>
    <property type="match status" value="1"/>
</dbReference>
<keyword evidence="2 4" id="KW-0238">DNA-binding</keyword>
<dbReference type="AlphaFoldDB" id="A0A6J4S4G6"/>
<evidence type="ECO:0000256" key="4">
    <source>
        <dbReference type="PROSITE-ProRule" id="PRU01248"/>
    </source>
</evidence>
<dbReference type="InterPro" id="IPR011010">
    <property type="entry name" value="DNA_brk_join_enz"/>
</dbReference>
<dbReference type="SUPFAM" id="SSF56349">
    <property type="entry name" value="DNA breaking-rejoining enzymes"/>
    <property type="match status" value="1"/>
</dbReference>
<protein>
    <recommendedName>
        <fullName evidence="8">Tyr recombinase domain-containing protein</fullName>
    </recommendedName>
</protein>
<dbReference type="EMBL" id="CADCVQ010000059">
    <property type="protein sequence ID" value="CAA9489223.1"/>
    <property type="molecule type" value="Genomic_DNA"/>
</dbReference>
<dbReference type="InterPro" id="IPR050090">
    <property type="entry name" value="Tyrosine_recombinase_XerCD"/>
</dbReference>
<dbReference type="PANTHER" id="PTHR30349">
    <property type="entry name" value="PHAGE INTEGRASE-RELATED"/>
    <property type="match status" value="1"/>
</dbReference>
<evidence type="ECO:0000256" key="3">
    <source>
        <dbReference type="ARBA" id="ARBA00023172"/>
    </source>
</evidence>
<dbReference type="GO" id="GO:0015074">
    <property type="term" value="P:DNA integration"/>
    <property type="evidence" value="ECO:0007669"/>
    <property type="project" value="InterPro"/>
</dbReference>
<dbReference type="PROSITE" id="PS51898">
    <property type="entry name" value="TYR_RECOMBINASE"/>
    <property type="match status" value="1"/>
</dbReference>